<reference evidence="3 4" key="2">
    <citation type="submission" date="2018-07" db="EMBL/GenBank/DDBJ databases">
        <title>Pontibacter sp. 2b14 genomic sequence and assembly.</title>
        <authorList>
            <person name="Du Z.-J."/>
        </authorList>
    </citation>
    <scope>NUCLEOTIDE SEQUENCE [LARGE SCALE GENOMIC DNA]</scope>
    <source>
        <strain evidence="3 4">2b14</strain>
    </source>
</reference>
<dbReference type="InterPro" id="IPR036116">
    <property type="entry name" value="FN3_sf"/>
</dbReference>
<dbReference type="OrthoDB" id="9815657at2"/>
<feature type="domain" description="Fibronectin type-III" evidence="2">
    <location>
        <begin position="130"/>
        <end position="224"/>
    </location>
</feature>
<dbReference type="InterPro" id="IPR013783">
    <property type="entry name" value="Ig-like_fold"/>
</dbReference>
<evidence type="ECO:0000256" key="1">
    <source>
        <dbReference type="ARBA" id="ARBA00009820"/>
    </source>
</evidence>
<dbReference type="InterPro" id="IPR013784">
    <property type="entry name" value="Carb-bd-like_fold"/>
</dbReference>
<dbReference type="Pfam" id="PF13620">
    <property type="entry name" value="CarboxypepD_reg"/>
    <property type="match status" value="1"/>
</dbReference>
<dbReference type="Gene3D" id="2.60.40.10">
    <property type="entry name" value="Immunoglobulins"/>
    <property type="match status" value="1"/>
</dbReference>
<name>A0A364RDZ0_9BACT</name>
<dbReference type="EMBL" id="QMDV01000003">
    <property type="protein sequence ID" value="RAU82502.1"/>
    <property type="molecule type" value="Genomic_DNA"/>
</dbReference>
<dbReference type="PANTHER" id="PTHR36842:SF1">
    <property type="entry name" value="PROTEIN TOLB"/>
    <property type="match status" value="1"/>
</dbReference>
<dbReference type="SUPFAM" id="SSF49265">
    <property type="entry name" value="Fibronectin type III"/>
    <property type="match status" value="1"/>
</dbReference>
<organism evidence="3 4">
    <name type="scientific">Pontibacter arcticus</name>
    <dbReference type="NCBI Taxonomy" id="2080288"/>
    <lineage>
        <taxon>Bacteria</taxon>
        <taxon>Pseudomonadati</taxon>
        <taxon>Bacteroidota</taxon>
        <taxon>Cytophagia</taxon>
        <taxon>Cytophagales</taxon>
        <taxon>Hymenobacteraceae</taxon>
        <taxon>Pontibacter</taxon>
    </lineage>
</organism>
<dbReference type="GO" id="GO:0030246">
    <property type="term" value="F:carbohydrate binding"/>
    <property type="evidence" value="ECO:0007669"/>
    <property type="project" value="InterPro"/>
</dbReference>
<reference evidence="3 4" key="1">
    <citation type="submission" date="2018-06" db="EMBL/GenBank/DDBJ databases">
        <authorList>
            <person name="Liu Z.-W."/>
        </authorList>
    </citation>
    <scope>NUCLEOTIDE SEQUENCE [LARGE SCALE GENOMIC DNA]</scope>
    <source>
        <strain evidence="3 4">2b14</strain>
    </source>
</reference>
<accession>A0A364RDZ0</accession>
<dbReference type="Gene3D" id="2.120.10.30">
    <property type="entry name" value="TolB, C-terminal domain"/>
    <property type="match status" value="1"/>
</dbReference>
<dbReference type="InterPro" id="IPR011659">
    <property type="entry name" value="WD40"/>
</dbReference>
<dbReference type="CDD" id="cd00063">
    <property type="entry name" value="FN3"/>
    <property type="match status" value="1"/>
</dbReference>
<dbReference type="InterPro" id="IPR003961">
    <property type="entry name" value="FN3_dom"/>
</dbReference>
<sequence>MFFKLWPMFKTALPFKLVSFLLLFGILVSCNEDTVEPMGEGSIAGTVITAETGEPIPAASITTTPATTAIVTDAAGKFLLDGIPGGDYNVSAKKNGYKTEAVSVAVMDGKQKQITIVLGRSKDTNSVPNLPAKPSPAVDATNQPTTVTLKWQGTDPDKDPLTYDVFLYEPGATQKKKLAEGLTDTSFVATDLKYGTLYLWQVVATDEIGGLTNGPVWSFSTLPLPDTRYLFARAVDGNYDIYSSTGTEAGIFKLTSSFAREWWPVISPRRDKIAYSSNVTLDPQIWIMSRNGADKRQITTVPVAGYHNLGIGFAWSPDGGYLVYANYDNLYRIDSDGANLRLLAKAPANRHFRMIDWSAQTNRIVVQTIGSNINDSEIYTMNADGSDMKLVVNNLPGRIESPSYSIDGNSIVYTRDIDGFESKEGRQLNAHIFVQKLDGSGVIDISANKPAGTNDLYPRFSPDGSKIIFVNTSNDGISQMDIWMVDALDGKNRVKLFSNASMPEWK</sequence>
<dbReference type="InterPro" id="IPR011042">
    <property type="entry name" value="6-blade_b-propeller_TolB-like"/>
</dbReference>
<evidence type="ECO:0000313" key="4">
    <source>
        <dbReference type="Proteomes" id="UP000251692"/>
    </source>
</evidence>
<gene>
    <name evidence="3" type="ORF">DP923_12025</name>
</gene>
<dbReference type="SUPFAM" id="SSF49452">
    <property type="entry name" value="Starch-binding domain-like"/>
    <property type="match status" value="1"/>
</dbReference>
<dbReference type="PROSITE" id="PS51257">
    <property type="entry name" value="PROKAR_LIPOPROTEIN"/>
    <property type="match status" value="1"/>
</dbReference>
<evidence type="ECO:0000259" key="2">
    <source>
        <dbReference type="PROSITE" id="PS50853"/>
    </source>
</evidence>
<evidence type="ECO:0000313" key="3">
    <source>
        <dbReference type="EMBL" id="RAU82502.1"/>
    </source>
</evidence>
<keyword evidence="4" id="KW-1185">Reference proteome</keyword>
<dbReference type="Proteomes" id="UP000251692">
    <property type="component" value="Unassembled WGS sequence"/>
</dbReference>
<dbReference type="Pfam" id="PF07676">
    <property type="entry name" value="PD40"/>
    <property type="match status" value="3"/>
</dbReference>
<protein>
    <recommendedName>
        <fullName evidence="2">Fibronectin type-III domain-containing protein</fullName>
    </recommendedName>
</protein>
<dbReference type="PANTHER" id="PTHR36842">
    <property type="entry name" value="PROTEIN TOLB HOMOLOG"/>
    <property type="match status" value="1"/>
</dbReference>
<dbReference type="PROSITE" id="PS50853">
    <property type="entry name" value="FN3"/>
    <property type="match status" value="1"/>
</dbReference>
<dbReference type="AlphaFoldDB" id="A0A364RDZ0"/>
<dbReference type="Gene3D" id="2.60.40.1120">
    <property type="entry name" value="Carboxypeptidase-like, regulatory domain"/>
    <property type="match status" value="1"/>
</dbReference>
<dbReference type="SUPFAM" id="SSF82171">
    <property type="entry name" value="DPP6 N-terminal domain-like"/>
    <property type="match status" value="1"/>
</dbReference>
<comment type="similarity">
    <text evidence="1">Belongs to the TolB family.</text>
</comment>
<proteinExistence type="inferred from homology"/>
<comment type="caution">
    <text evidence="3">The sequence shown here is derived from an EMBL/GenBank/DDBJ whole genome shotgun (WGS) entry which is preliminary data.</text>
</comment>